<dbReference type="EMBL" id="CM047907">
    <property type="protein sequence ID" value="KAJ0083237.1"/>
    <property type="molecule type" value="Genomic_DNA"/>
</dbReference>
<name>A0ACC1A852_9ROSI</name>
<sequence length="203" mass="23329">MSSSPSAAPIYKPPSWNPLVVSLVALTCTIFLLFSYYNYLKKLCCCAFNRGNSRNPDQRQLLNEANFDDPSLQFHSHGLESSIIHSLPITQFKKNINKEEEEEELQPRNSECGVCLGEFEEGEWLKHLPNCSHAFHIPCIDTWFHSHSNCPLCRSQAFDLNIPHECSVSMSTLLENLRREDFFHERATHYQILRTAVLQSRGT</sequence>
<evidence type="ECO:0000313" key="1">
    <source>
        <dbReference type="EMBL" id="KAJ0083237.1"/>
    </source>
</evidence>
<dbReference type="Proteomes" id="UP001164250">
    <property type="component" value="Chromosome 11"/>
</dbReference>
<evidence type="ECO:0000313" key="2">
    <source>
        <dbReference type="Proteomes" id="UP001164250"/>
    </source>
</evidence>
<keyword evidence="2" id="KW-1185">Reference proteome</keyword>
<reference evidence="2" key="1">
    <citation type="journal article" date="2023" name="G3 (Bethesda)">
        <title>Genome assembly and association tests identify interacting loci associated with vigor, precocity, and sex in interspecific pistachio rootstocks.</title>
        <authorList>
            <person name="Palmer W."/>
            <person name="Jacygrad E."/>
            <person name="Sagayaradj S."/>
            <person name="Cavanaugh K."/>
            <person name="Han R."/>
            <person name="Bertier L."/>
            <person name="Beede B."/>
            <person name="Kafkas S."/>
            <person name="Golino D."/>
            <person name="Preece J."/>
            <person name="Michelmore R."/>
        </authorList>
    </citation>
    <scope>NUCLEOTIDE SEQUENCE [LARGE SCALE GENOMIC DNA]</scope>
</reference>
<accession>A0ACC1A852</accession>
<proteinExistence type="predicted"/>
<gene>
    <name evidence="1" type="ORF">Patl1_30853</name>
</gene>
<organism evidence="1 2">
    <name type="scientific">Pistacia atlantica</name>
    <dbReference type="NCBI Taxonomy" id="434234"/>
    <lineage>
        <taxon>Eukaryota</taxon>
        <taxon>Viridiplantae</taxon>
        <taxon>Streptophyta</taxon>
        <taxon>Embryophyta</taxon>
        <taxon>Tracheophyta</taxon>
        <taxon>Spermatophyta</taxon>
        <taxon>Magnoliopsida</taxon>
        <taxon>eudicotyledons</taxon>
        <taxon>Gunneridae</taxon>
        <taxon>Pentapetalae</taxon>
        <taxon>rosids</taxon>
        <taxon>malvids</taxon>
        <taxon>Sapindales</taxon>
        <taxon>Anacardiaceae</taxon>
        <taxon>Pistacia</taxon>
    </lineage>
</organism>
<protein>
    <submittedName>
        <fullName evidence="1">Uncharacterized protein</fullName>
    </submittedName>
</protein>
<comment type="caution">
    <text evidence="1">The sequence shown here is derived from an EMBL/GenBank/DDBJ whole genome shotgun (WGS) entry which is preliminary data.</text>
</comment>